<dbReference type="SMART" id="SM00530">
    <property type="entry name" value="HTH_XRE"/>
    <property type="match status" value="1"/>
</dbReference>
<dbReference type="CDD" id="cd00093">
    <property type="entry name" value="HTH_XRE"/>
    <property type="match status" value="1"/>
</dbReference>
<sequence>MTKHYLPARKPGNAVDRAPDPQQSMAALFGSRVRRLRTAAGLTQAELGRMTHVVSTRITQIERSSGAKPSLELARALDAALVADHLLIDLWPYVYREAFPDWARAFMGHSARAVAIHEYAAHVVPGLLQTEEYGRALLRVGRTLRSEEHLEERLSARLQRQERLAAADRPELWVVLDEAVLRRPVGGPAAMRAQLARLLATAEEPHITVQVLPFTQGEHDALGGSLTVLVLPDGTEIGYTEGAHYGQLIEDPEEVRSFAVTYDRLRAAALPPLMSLDVIRSAMEDDHHEASVPSRSDRRRLAQKQLQQSGRGQLRRDGGRIPRPRPRP</sequence>
<organism evidence="3 4">
    <name type="scientific">Streptomyces clavifer</name>
    <dbReference type="NCBI Taxonomy" id="68188"/>
    <lineage>
        <taxon>Bacteria</taxon>
        <taxon>Bacillati</taxon>
        <taxon>Actinomycetota</taxon>
        <taxon>Actinomycetes</taxon>
        <taxon>Kitasatosporales</taxon>
        <taxon>Streptomycetaceae</taxon>
        <taxon>Streptomyces</taxon>
    </lineage>
</organism>
<dbReference type="InterPro" id="IPR010982">
    <property type="entry name" value="Lambda_DNA-bd_dom_sf"/>
</dbReference>
<keyword evidence="4" id="KW-1185">Reference proteome</keyword>
<evidence type="ECO:0000259" key="2">
    <source>
        <dbReference type="PROSITE" id="PS50943"/>
    </source>
</evidence>
<proteinExistence type="predicted"/>
<evidence type="ECO:0000313" key="3">
    <source>
        <dbReference type="EMBL" id="MBP2360893.1"/>
    </source>
</evidence>
<evidence type="ECO:0000313" key="4">
    <source>
        <dbReference type="Proteomes" id="UP001519311"/>
    </source>
</evidence>
<feature type="region of interest" description="Disordered" evidence="1">
    <location>
        <begin position="285"/>
        <end position="328"/>
    </location>
</feature>
<dbReference type="Pfam" id="PF13560">
    <property type="entry name" value="HTH_31"/>
    <property type="match status" value="1"/>
</dbReference>
<evidence type="ECO:0000256" key="1">
    <source>
        <dbReference type="SAM" id="MobiDB-lite"/>
    </source>
</evidence>
<gene>
    <name evidence="3" type="ORF">JOF59_003293</name>
</gene>
<accession>A0ABS4VAN9</accession>
<dbReference type="PROSITE" id="PS50943">
    <property type="entry name" value="HTH_CROC1"/>
    <property type="match status" value="1"/>
</dbReference>
<dbReference type="Pfam" id="PF19054">
    <property type="entry name" value="DUF5753"/>
    <property type="match status" value="1"/>
</dbReference>
<comment type="caution">
    <text evidence="3">The sequence shown here is derived from an EMBL/GenBank/DDBJ whole genome shotgun (WGS) entry which is preliminary data.</text>
</comment>
<dbReference type="InterPro" id="IPR043917">
    <property type="entry name" value="DUF5753"/>
</dbReference>
<dbReference type="Gene3D" id="1.10.260.40">
    <property type="entry name" value="lambda repressor-like DNA-binding domains"/>
    <property type="match status" value="1"/>
</dbReference>
<reference evidence="3 4" key="1">
    <citation type="submission" date="2021-03" db="EMBL/GenBank/DDBJ databases">
        <title>Sequencing the genomes of 1000 actinobacteria strains.</title>
        <authorList>
            <person name="Klenk H.-P."/>
        </authorList>
    </citation>
    <scope>NUCLEOTIDE SEQUENCE [LARGE SCALE GENOMIC DNA]</scope>
    <source>
        <strain evidence="3 4">DSM 40843</strain>
    </source>
</reference>
<dbReference type="Proteomes" id="UP001519311">
    <property type="component" value="Unassembled WGS sequence"/>
</dbReference>
<feature type="compositionally biased region" description="Basic and acidic residues" evidence="1">
    <location>
        <begin position="285"/>
        <end position="300"/>
    </location>
</feature>
<feature type="domain" description="HTH cro/C1-type" evidence="2">
    <location>
        <begin position="33"/>
        <end position="86"/>
    </location>
</feature>
<protein>
    <submittedName>
        <fullName evidence="3">Transcriptional regulator with XRE-family HTH domain</fullName>
    </submittedName>
</protein>
<dbReference type="SUPFAM" id="SSF47413">
    <property type="entry name" value="lambda repressor-like DNA-binding domains"/>
    <property type="match status" value="1"/>
</dbReference>
<feature type="region of interest" description="Disordered" evidence="1">
    <location>
        <begin position="1"/>
        <end position="21"/>
    </location>
</feature>
<name>A0ABS4VAN9_9ACTN</name>
<dbReference type="EMBL" id="JAGINS010000001">
    <property type="protein sequence ID" value="MBP2360893.1"/>
    <property type="molecule type" value="Genomic_DNA"/>
</dbReference>
<dbReference type="InterPro" id="IPR001387">
    <property type="entry name" value="Cro/C1-type_HTH"/>
</dbReference>